<dbReference type="SUPFAM" id="SSF48013">
    <property type="entry name" value="NusB-like"/>
    <property type="match status" value="1"/>
</dbReference>
<dbReference type="KEGG" id="peg:E5R92_00830"/>
<dbReference type="GO" id="GO:0003723">
    <property type="term" value="F:RNA binding"/>
    <property type="evidence" value="ECO:0007669"/>
    <property type="project" value="UniProtKB-KW"/>
</dbReference>
<feature type="domain" description="NusB/RsmB/TIM44" evidence="2">
    <location>
        <begin position="35"/>
        <end position="127"/>
    </location>
</feature>
<name>A0A6H1Q0W6_9PROT</name>
<dbReference type="AlphaFoldDB" id="A0A6H1Q0W6"/>
<dbReference type="GO" id="GO:0006355">
    <property type="term" value="P:regulation of DNA-templated transcription"/>
    <property type="evidence" value="ECO:0007669"/>
    <property type="project" value="InterPro"/>
</dbReference>
<dbReference type="RefSeq" id="WP_168606233.1">
    <property type="nucleotide sequence ID" value="NZ_CP038852.1"/>
</dbReference>
<dbReference type="Proteomes" id="UP000501094">
    <property type="component" value="Chromosome"/>
</dbReference>
<organism evidence="3 4">
    <name type="scientific">Candidatus Pelagibacter giovannonii</name>
    <dbReference type="NCBI Taxonomy" id="2563896"/>
    <lineage>
        <taxon>Bacteria</taxon>
        <taxon>Pseudomonadati</taxon>
        <taxon>Pseudomonadota</taxon>
        <taxon>Alphaproteobacteria</taxon>
        <taxon>Candidatus Pelagibacterales</taxon>
        <taxon>Candidatus Pelagibacteraceae</taxon>
        <taxon>Candidatus Pelagibacter</taxon>
    </lineage>
</organism>
<dbReference type="InterPro" id="IPR035926">
    <property type="entry name" value="NusB-like_sf"/>
</dbReference>
<evidence type="ECO:0000256" key="1">
    <source>
        <dbReference type="ARBA" id="ARBA00022884"/>
    </source>
</evidence>
<gene>
    <name evidence="3" type="ORF">E5R92_00830</name>
</gene>
<evidence type="ECO:0000259" key="2">
    <source>
        <dbReference type="Pfam" id="PF01029"/>
    </source>
</evidence>
<accession>A0A6H1Q0W6</accession>
<sequence length="134" mass="15754">MRTPYNPNQSPRVIIIQKLYGNFFNDDTDLTFPKHRFKKFIKDVVLGTIERDEVIKEEVKKYLSEDLQLTNLDQVFQVIVKSAIFEFLYKPKVSTKIIIKEYLDASNFFLEDGQTKYLNAILDKIAKKIRTTNA</sequence>
<evidence type="ECO:0000313" key="4">
    <source>
        <dbReference type="Proteomes" id="UP000501094"/>
    </source>
</evidence>
<dbReference type="InterPro" id="IPR006027">
    <property type="entry name" value="NusB_RsmB_TIM44"/>
</dbReference>
<dbReference type="EMBL" id="CP038852">
    <property type="protein sequence ID" value="QIZ20336.1"/>
    <property type="molecule type" value="Genomic_DNA"/>
</dbReference>
<protein>
    <submittedName>
        <fullName evidence="3">Transcription antitermination protein NusB</fullName>
    </submittedName>
</protein>
<keyword evidence="4" id="KW-1185">Reference proteome</keyword>
<dbReference type="Gene3D" id="1.10.940.10">
    <property type="entry name" value="NusB-like"/>
    <property type="match status" value="1"/>
</dbReference>
<reference evidence="3 4" key="1">
    <citation type="journal article" date="2020" name="Nat. Microbiol.">
        <title>Lysogenic host-virus interactions in SAR11 marine bacteria.</title>
        <authorList>
            <person name="Morris R.M."/>
            <person name="Cain K.R."/>
            <person name="Hvorecny K.L."/>
            <person name="Kollman J.M."/>
        </authorList>
    </citation>
    <scope>NUCLEOTIDE SEQUENCE [LARGE SCALE GENOMIC DNA]</scope>
    <source>
        <strain evidence="3 4">NP1</strain>
    </source>
</reference>
<keyword evidence="1" id="KW-0694">RNA-binding</keyword>
<proteinExistence type="predicted"/>
<evidence type="ECO:0000313" key="3">
    <source>
        <dbReference type="EMBL" id="QIZ20336.1"/>
    </source>
</evidence>
<dbReference type="Pfam" id="PF01029">
    <property type="entry name" value="NusB"/>
    <property type="match status" value="1"/>
</dbReference>